<keyword evidence="2" id="KW-1185">Reference proteome</keyword>
<dbReference type="AlphaFoldDB" id="A0A172YCI4"/>
<dbReference type="EMBL" id="CP015243">
    <property type="protein sequence ID" value="ANF56960.1"/>
    <property type="molecule type" value="Genomic_DNA"/>
</dbReference>
<accession>A0A172YCI4</accession>
<organism evidence="1 2">
    <name type="scientific">Halotalea alkalilenta</name>
    <dbReference type="NCBI Taxonomy" id="376489"/>
    <lineage>
        <taxon>Bacteria</taxon>
        <taxon>Pseudomonadati</taxon>
        <taxon>Pseudomonadota</taxon>
        <taxon>Gammaproteobacteria</taxon>
        <taxon>Oceanospirillales</taxon>
        <taxon>Halomonadaceae</taxon>
        <taxon>Halotalea</taxon>
    </lineage>
</organism>
<dbReference type="Proteomes" id="UP000077875">
    <property type="component" value="Chromosome"/>
</dbReference>
<proteinExistence type="predicted"/>
<dbReference type="RefSeq" id="WP_064121921.1">
    <property type="nucleotide sequence ID" value="NZ_CP015243.1"/>
</dbReference>
<dbReference type="KEGG" id="haa:A5892_05340"/>
<name>A0A172YCI4_9GAMM</name>
<sequence length="96" mass="11215">MDRYIITCDIPADTERYDKVLQALSKCGSFTRVTDSTWLVATRLPTRELFLRLRMHTHAQDTLYLLRFDDALEGFGPRRINQWIELTENQPRAANG</sequence>
<gene>
    <name evidence="1" type="ORF">A5892_05340</name>
</gene>
<evidence type="ECO:0000313" key="1">
    <source>
        <dbReference type="EMBL" id="ANF56960.1"/>
    </source>
</evidence>
<evidence type="ECO:0000313" key="2">
    <source>
        <dbReference type="Proteomes" id="UP000077875"/>
    </source>
</evidence>
<protein>
    <submittedName>
        <fullName evidence="1">Uncharacterized protein</fullName>
    </submittedName>
</protein>
<reference evidence="1 2" key="1">
    <citation type="submission" date="2016-04" db="EMBL/GenBank/DDBJ databases">
        <title>Complete Genome Sequence of Halotalea alkalilenta IHB B 13600.</title>
        <authorList>
            <person name="Swarnkar M.K."/>
            <person name="Sharma A."/>
            <person name="Kaushal K."/>
            <person name="Soni R."/>
            <person name="Rana S."/>
            <person name="Singh A.K."/>
            <person name="Gulati A."/>
        </authorList>
    </citation>
    <scope>NUCLEOTIDE SEQUENCE [LARGE SCALE GENOMIC DNA]</scope>
    <source>
        <strain evidence="1 2">IHB B 13600</strain>
    </source>
</reference>